<dbReference type="InParanoid" id="W4JS92"/>
<dbReference type="RefSeq" id="XP_009551238.1">
    <property type="nucleotide sequence ID" value="XM_009552943.1"/>
</dbReference>
<protein>
    <submittedName>
        <fullName evidence="1">Uncharacterized protein</fullName>
    </submittedName>
</protein>
<organism evidence="1 2">
    <name type="scientific">Heterobasidion irregulare (strain TC 32-1)</name>
    <dbReference type="NCBI Taxonomy" id="747525"/>
    <lineage>
        <taxon>Eukaryota</taxon>
        <taxon>Fungi</taxon>
        <taxon>Dikarya</taxon>
        <taxon>Basidiomycota</taxon>
        <taxon>Agaricomycotina</taxon>
        <taxon>Agaricomycetes</taxon>
        <taxon>Russulales</taxon>
        <taxon>Bondarzewiaceae</taxon>
        <taxon>Heterobasidion</taxon>
        <taxon>Heterobasidion annosum species complex</taxon>
    </lineage>
</organism>
<sequence length="78" mass="8927">MCPIGATVVSSRPLLSVYVLSDQYHRIAPVLLRWTTWNLLKTTRPPVQEATSQHETERTGFKEINSKVVNEWIKGSNF</sequence>
<evidence type="ECO:0000313" key="2">
    <source>
        <dbReference type="Proteomes" id="UP000030671"/>
    </source>
</evidence>
<proteinExistence type="predicted"/>
<dbReference type="HOGENOM" id="CLU_2622323_0_0_1"/>
<gene>
    <name evidence="1" type="ORF">HETIRDRAFT_421807</name>
</gene>
<accession>W4JS92</accession>
<dbReference type="GeneID" id="20673749"/>
<dbReference type="Proteomes" id="UP000030671">
    <property type="component" value="Unassembled WGS sequence"/>
</dbReference>
<dbReference type="AlphaFoldDB" id="W4JS92"/>
<dbReference type="EMBL" id="KI925464">
    <property type="protein sequence ID" value="ETW76314.1"/>
    <property type="molecule type" value="Genomic_DNA"/>
</dbReference>
<reference evidence="1 2" key="1">
    <citation type="journal article" date="2012" name="New Phytol.">
        <title>Insight into trade-off between wood decay and parasitism from the genome of a fungal forest pathogen.</title>
        <authorList>
            <person name="Olson A."/>
            <person name="Aerts A."/>
            <person name="Asiegbu F."/>
            <person name="Belbahri L."/>
            <person name="Bouzid O."/>
            <person name="Broberg A."/>
            <person name="Canback B."/>
            <person name="Coutinho P.M."/>
            <person name="Cullen D."/>
            <person name="Dalman K."/>
            <person name="Deflorio G."/>
            <person name="van Diepen L.T."/>
            <person name="Dunand C."/>
            <person name="Duplessis S."/>
            <person name="Durling M."/>
            <person name="Gonthier P."/>
            <person name="Grimwood J."/>
            <person name="Fossdal C.G."/>
            <person name="Hansson D."/>
            <person name="Henrissat B."/>
            <person name="Hietala A."/>
            <person name="Himmelstrand K."/>
            <person name="Hoffmeister D."/>
            <person name="Hogberg N."/>
            <person name="James T.Y."/>
            <person name="Karlsson M."/>
            <person name="Kohler A."/>
            <person name="Kues U."/>
            <person name="Lee Y.H."/>
            <person name="Lin Y.C."/>
            <person name="Lind M."/>
            <person name="Lindquist E."/>
            <person name="Lombard V."/>
            <person name="Lucas S."/>
            <person name="Lunden K."/>
            <person name="Morin E."/>
            <person name="Murat C."/>
            <person name="Park J."/>
            <person name="Raffaello T."/>
            <person name="Rouze P."/>
            <person name="Salamov A."/>
            <person name="Schmutz J."/>
            <person name="Solheim H."/>
            <person name="Stahlberg J."/>
            <person name="Velez H."/>
            <person name="de Vries R.P."/>
            <person name="Wiebenga A."/>
            <person name="Woodward S."/>
            <person name="Yakovlev I."/>
            <person name="Garbelotto M."/>
            <person name="Martin F."/>
            <person name="Grigoriev I.V."/>
            <person name="Stenlid J."/>
        </authorList>
    </citation>
    <scope>NUCLEOTIDE SEQUENCE [LARGE SCALE GENOMIC DNA]</scope>
    <source>
        <strain evidence="1 2">TC 32-1</strain>
    </source>
</reference>
<keyword evidence="2" id="KW-1185">Reference proteome</keyword>
<dbReference type="KEGG" id="hir:HETIRDRAFT_421807"/>
<name>W4JS92_HETIT</name>
<evidence type="ECO:0000313" key="1">
    <source>
        <dbReference type="EMBL" id="ETW76314.1"/>
    </source>
</evidence>